<dbReference type="Gene3D" id="3.10.450.50">
    <property type="match status" value="1"/>
</dbReference>
<sequence>MTEAPQDAVAFRNEAELRRRNRATVEEYLRVTEGEPRLQRHHLFTDDGTERGGLWTTDTGEPVFATGKDNLYSMAAWSLECFPDWKWINVEIYETQDPNRFWVECDGEGQILFPDYPPGHYKNHFIHSFLLENGKIKEIREFMNPCQQMRALGIEVPVIKRGGIPA</sequence>
<proteinExistence type="inferred from homology"/>
<dbReference type="Proteomes" id="UP000233786">
    <property type="component" value="Unassembled WGS sequence"/>
</dbReference>
<dbReference type="InterPro" id="IPR004964">
    <property type="entry name" value="PhzA_PhzB"/>
</dbReference>
<organism evidence="3 4">
    <name type="scientific">Saccharopolyspora spinosa</name>
    <dbReference type="NCBI Taxonomy" id="60894"/>
    <lineage>
        <taxon>Bacteria</taxon>
        <taxon>Bacillati</taxon>
        <taxon>Actinomycetota</taxon>
        <taxon>Actinomycetes</taxon>
        <taxon>Pseudonocardiales</taxon>
        <taxon>Pseudonocardiaceae</taxon>
        <taxon>Saccharopolyspora</taxon>
    </lineage>
</organism>
<evidence type="ECO:0000256" key="2">
    <source>
        <dbReference type="ARBA" id="ARBA00023194"/>
    </source>
</evidence>
<accession>A0A2N3Y703</accession>
<gene>
    <name evidence="3" type="ORF">A8926_6769</name>
</gene>
<reference evidence="3" key="1">
    <citation type="submission" date="2017-12" db="EMBL/GenBank/DDBJ databases">
        <title>Sequencing the genomes of 1000 Actinobacteria strains.</title>
        <authorList>
            <person name="Klenk H.-P."/>
        </authorList>
    </citation>
    <scope>NUCLEOTIDE SEQUENCE [LARGE SCALE GENOMIC DNA]</scope>
    <source>
        <strain evidence="3">DSM 44228</strain>
    </source>
</reference>
<dbReference type="STRING" id="994479.GCA_000194155_05234"/>
<name>A0A2N3Y703_SACSN</name>
<evidence type="ECO:0000256" key="1">
    <source>
        <dbReference type="ARBA" id="ARBA00009377"/>
    </source>
</evidence>
<evidence type="ECO:0000313" key="4">
    <source>
        <dbReference type="Proteomes" id="UP000233786"/>
    </source>
</evidence>
<comment type="caution">
    <text evidence="3">The sequence shown here is derived from an EMBL/GenBank/DDBJ whole genome shotgun (WGS) entry which is preliminary data.</text>
</comment>
<dbReference type="EMBL" id="PJNB01000001">
    <property type="protein sequence ID" value="PKW18658.1"/>
    <property type="molecule type" value="Genomic_DNA"/>
</dbReference>
<dbReference type="SUPFAM" id="SSF54427">
    <property type="entry name" value="NTF2-like"/>
    <property type="match status" value="1"/>
</dbReference>
<comment type="similarity">
    <text evidence="1">Belongs to the PhzA/PhzB family.</text>
</comment>
<dbReference type="GO" id="GO:0017000">
    <property type="term" value="P:antibiotic biosynthetic process"/>
    <property type="evidence" value="ECO:0007669"/>
    <property type="project" value="UniProtKB-KW"/>
</dbReference>
<dbReference type="RefSeq" id="WP_029535735.1">
    <property type="nucleotide sequence ID" value="NZ_CP061007.1"/>
</dbReference>
<dbReference type="OrthoDB" id="8479735at2"/>
<keyword evidence="2" id="KW-0045">Antibiotic biosynthesis</keyword>
<dbReference type="AlphaFoldDB" id="A0A2N3Y703"/>
<evidence type="ECO:0000313" key="3">
    <source>
        <dbReference type="EMBL" id="PKW18658.1"/>
    </source>
</evidence>
<protein>
    <submittedName>
        <fullName evidence="3">Phenazine biosynthesis protein A/B</fullName>
    </submittedName>
</protein>
<dbReference type="InterPro" id="IPR032710">
    <property type="entry name" value="NTF2-like_dom_sf"/>
</dbReference>
<dbReference type="Pfam" id="PF03284">
    <property type="entry name" value="PHZA_PHZB"/>
    <property type="match status" value="1"/>
</dbReference>
<keyword evidence="4" id="KW-1185">Reference proteome</keyword>